<evidence type="ECO:0000313" key="2">
    <source>
        <dbReference type="EMBL" id="CAB1441674.1"/>
    </source>
</evidence>
<keyword evidence="3" id="KW-1185">Reference proteome</keyword>
<feature type="region of interest" description="Disordered" evidence="1">
    <location>
        <begin position="1"/>
        <end position="20"/>
    </location>
</feature>
<dbReference type="EMBL" id="CADEAL010002680">
    <property type="protein sequence ID" value="CAB1441674.1"/>
    <property type="molecule type" value="Genomic_DNA"/>
</dbReference>
<reference evidence="2" key="1">
    <citation type="submission" date="2020-03" db="EMBL/GenBank/DDBJ databases">
        <authorList>
            <person name="Weist P."/>
        </authorList>
    </citation>
    <scope>NUCLEOTIDE SEQUENCE</scope>
</reference>
<sequence length="105" mass="11318">MTPSCLSEPQEEEEEETKISLSAHCSNLQRRVSPRAKVPPPPLAVLDTLTQGGHADPISWCSTRPIGGRNTPHPHCIYLPLPRAAAWPPSNAVGCPSDNSLSRSD</sequence>
<accession>A0A9N7V0B4</accession>
<organism evidence="2 3">
    <name type="scientific">Pleuronectes platessa</name>
    <name type="common">European plaice</name>
    <dbReference type="NCBI Taxonomy" id="8262"/>
    <lineage>
        <taxon>Eukaryota</taxon>
        <taxon>Metazoa</taxon>
        <taxon>Chordata</taxon>
        <taxon>Craniata</taxon>
        <taxon>Vertebrata</taxon>
        <taxon>Euteleostomi</taxon>
        <taxon>Actinopterygii</taxon>
        <taxon>Neopterygii</taxon>
        <taxon>Teleostei</taxon>
        <taxon>Neoteleostei</taxon>
        <taxon>Acanthomorphata</taxon>
        <taxon>Carangaria</taxon>
        <taxon>Pleuronectiformes</taxon>
        <taxon>Pleuronectoidei</taxon>
        <taxon>Pleuronectidae</taxon>
        <taxon>Pleuronectes</taxon>
    </lineage>
</organism>
<name>A0A9N7V0B4_PLEPL</name>
<proteinExistence type="predicted"/>
<evidence type="ECO:0000256" key="1">
    <source>
        <dbReference type="SAM" id="MobiDB-lite"/>
    </source>
</evidence>
<evidence type="ECO:0000313" key="3">
    <source>
        <dbReference type="Proteomes" id="UP001153269"/>
    </source>
</evidence>
<dbReference type="AlphaFoldDB" id="A0A9N7V0B4"/>
<gene>
    <name evidence="2" type="ORF">PLEPLA_LOCUS29425</name>
</gene>
<feature type="region of interest" description="Disordered" evidence="1">
    <location>
        <begin position="31"/>
        <end position="57"/>
    </location>
</feature>
<dbReference type="Proteomes" id="UP001153269">
    <property type="component" value="Unassembled WGS sequence"/>
</dbReference>
<protein>
    <submittedName>
        <fullName evidence="2">Uncharacterized protein</fullName>
    </submittedName>
</protein>
<comment type="caution">
    <text evidence="2">The sequence shown here is derived from an EMBL/GenBank/DDBJ whole genome shotgun (WGS) entry which is preliminary data.</text>
</comment>